<dbReference type="EMBL" id="CABFMQ020000082">
    <property type="protein sequence ID" value="VTZ50515.1"/>
    <property type="molecule type" value="Genomic_DNA"/>
</dbReference>
<feature type="domain" description="T6SS Transcription factor RovC-like DNA binding" evidence="1">
    <location>
        <begin position="2"/>
        <end position="110"/>
    </location>
</feature>
<evidence type="ECO:0000313" key="2">
    <source>
        <dbReference type="EMBL" id="VTZ50515.1"/>
    </source>
</evidence>
<gene>
    <name evidence="2" type="ORF">MPC4_250023</name>
</gene>
<accession>A0A8B6M888</accession>
<evidence type="ECO:0000313" key="3">
    <source>
        <dbReference type="Proteomes" id="UP000485880"/>
    </source>
</evidence>
<dbReference type="Proteomes" id="UP000485880">
    <property type="component" value="Unassembled WGS sequence"/>
</dbReference>
<dbReference type="AlphaFoldDB" id="A0A8B6M888"/>
<keyword evidence="3" id="KW-1185">Reference proteome</keyword>
<sequence>MILPLDAAFELRIEVMQRFYRRLRGRPAGLPPRALDLTPLRRARLILLLHALDFRLAGAGPRDIAAALIDAEAAALPAIEWKSSATRRKANRLIRDSVALMNGGYRELLRGG</sequence>
<comment type="caution">
    <text evidence="2">The sequence shown here is derived from an EMBL/GenBank/DDBJ whole genome shotgun (WGS) entry which is preliminary data.</text>
</comment>
<dbReference type="RefSeq" id="WP_244628962.1">
    <property type="nucleotide sequence ID" value="NZ_CABFMQ020000082.1"/>
</dbReference>
<protein>
    <recommendedName>
        <fullName evidence="1">T6SS Transcription factor RovC-like DNA binding domain-containing protein</fullName>
    </recommendedName>
</protein>
<evidence type="ECO:0000259" key="1">
    <source>
        <dbReference type="Pfam" id="PF10074"/>
    </source>
</evidence>
<organism evidence="2 3">
    <name type="scientific">Methylocella tundrae</name>
    <dbReference type="NCBI Taxonomy" id="227605"/>
    <lineage>
        <taxon>Bacteria</taxon>
        <taxon>Pseudomonadati</taxon>
        <taxon>Pseudomonadota</taxon>
        <taxon>Alphaproteobacteria</taxon>
        <taxon>Hyphomicrobiales</taxon>
        <taxon>Beijerinckiaceae</taxon>
        <taxon>Methylocella</taxon>
    </lineage>
</organism>
<reference evidence="2 3" key="1">
    <citation type="submission" date="2019-05" db="EMBL/GenBank/DDBJ databases">
        <authorList>
            <person name="Farhan Ul Haque M."/>
        </authorList>
    </citation>
    <scope>NUCLEOTIDE SEQUENCE [LARGE SCALE GENOMIC DNA]</scope>
    <source>
        <strain evidence="2">2</strain>
    </source>
</reference>
<dbReference type="InterPro" id="IPR018754">
    <property type="entry name" value="RovC-like_DNA-bd"/>
</dbReference>
<proteinExistence type="predicted"/>
<name>A0A8B6M888_METTU</name>
<dbReference type="Pfam" id="PF10074">
    <property type="entry name" value="RovC_DNA-bd"/>
    <property type="match status" value="1"/>
</dbReference>